<evidence type="ECO:0000313" key="6">
    <source>
        <dbReference type="Ensembl" id="ENSTRUP00000065561.1"/>
    </source>
</evidence>
<evidence type="ECO:0000256" key="2">
    <source>
        <dbReference type="ARBA" id="ARBA00022553"/>
    </source>
</evidence>
<gene>
    <name evidence="6" type="primary">dip2a</name>
</gene>
<dbReference type="Pfam" id="PF06464">
    <property type="entry name" value="DMAP_binding"/>
    <property type="match status" value="1"/>
</dbReference>
<feature type="compositionally biased region" description="Low complexity" evidence="3">
    <location>
        <begin position="170"/>
        <end position="181"/>
    </location>
</feature>
<feature type="chain" id="PRO_5025435833" evidence="4">
    <location>
        <begin position="25"/>
        <end position="1510"/>
    </location>
</feature>
<dbReference type="FunFam" id="3.40.50.12780:FF:000004">
    <property type="entry name" value="Disco interacting protein 2 homolog A"/>
    <property type="match status" value="1"/>
</dbReference>
<keyword evidence="2" id="KW-0597">Phosphoprotein</keyword>
<dbReference type="CDD" id="cd05905">
    <property type="entry name" value="Dip2"/>
    <property type="match status" value="2"/>
</dbReference>
<dbReference type="InterPro" id="IPR045851">
    <property type="entry name" value="AMP-bd_C_sf"/>
</dbReference>
<feature type="domain" description="DMAP1-binding" evidence="5">
    <location>
        <begin position="1"/>
        <end position="120"/>
    </location>
</feature>
<dbReference type="InterPro" id="IPR037337">
    <property type="entry name" value="Dip2-like_dom"/>
</dbReference>
<evidence type="ECO:0000313" key="7">
    <source>
        <dbReference type="Proteomes" id="UP000005226"/>
    </source>
</evidence>
<feature type="region of interest" description="Disordered" evidence="3">
    <location>
        <begin position="170"/>
        <end position="191"/>
    </location>
</feature>
<evidence type="ECO:0000256" key="1">
    <source>
        <dbReference type="ARBA" id="ARBA00007735"/>
    </source>
</evidence>
<reference evidence="6 7" key="1">
    <citation type="journal article" date="2011" name="Genome Biol. Evol.">
        <title>Integration of the genetic map and genome assembly of fugu facilitates insights into distinct features of genome evolution in teleosts and mammals.</title>
        <authorList>
            <person name="Kai W."/>
            <person name="Kikuchi K."/>
            <person name="Tohari S."/>
            <person name="Chew A.K."/>
            <person name="Tay A."/>
            <person name="Fujiwara A."/>
            <person name="Hosoya S."/>
            <person name="Suetake H."/>
            <person name="Naruse K."/>
            <person name="Brenner S."/>
            <person name="Suzuki Y."/>
            <person name="Venkatesh B."/>
        </authorList>
    </citation>
    <scope>NUCLEOTIDE SEQUENCE [LARGE SCALE GENOMIC DNA]</scope>
</reference>
<feature type="signal peptide" evidence="4">
    <location>
        <begin position="1"/>
        <end position="24"/>
    </location>
</feature>
<feature type="region of interest" description="Disordered" evidence="3">
    <location>
        <begin position="104"/>
        <end position="142"/>
    </location>
</feature>
<dbReference type="Gene3D" id="3.40.50.12780">
    <property type="entry name" value="N-terminal domain of ligase-like"/>
    <property type="match status" value="2"/>
</dbReference>
<proteinExistence type="inferred from homology"/>
<comment type="similarity">
    <text evidence="1">Belongs to the DIP2 family.</text>
</comment>
<dbReference type="SUPFAM" id="SSF56801">
    <property type="entry name" value="Acetyl-CoA synthetase-like"/>
    <property type="match status" value="2"/>
</dbReference>
<dbReference type="PANTHER" id="PTHR22754:SF34">
    <property type="entry name" value="DISCO-INTERACTING PROTEIN 2 HOMOLOG A"/>
    <property type="match status" value="1"/>
</dbReference>
<keyword evidence="7" id="KW-1185">Reference proteome</keyword>
<dbReference type="InterPro" id="IPR042099">
    <property type="entry name" value="ANL_N_sf"/>
</dbReference>
<feature type="region of interest" description="Disordered" evidence="3">
    <location>
        <begin position="64"/>
        <end position="86"/>
    </location>
</feature>
<feature type="compositionally biased region" description="Polar residues" evidence="3">
    <location>
        <begin position="116"/>
        <end position="132"/>
    </location>
</feature>
<dbReference type="PANTHER" id="PTHR22754">
    <property type="entry name" value="DISCO-INTERACTING PROTEIN 2 DIP2 -RELATED"/>
    <property type="match status" value="1"/>
</dbReference>
<accession>A0A674MWQ8</accession>
<evidence type="ECO:0000256" key="4">
    <source>
        <dbReference type="SAM" id="SignalP"/>
    </source>
</evidence>
<sequence>MTHLSAPSLLPLSVLYYSVSVWLGDITQKGYEKKRSKLLAPYLPQIEGVDPSLQIDNRIQASSQALLPGAKHNKSRAGNTRDERFRSDLHTEAVQAALAKYKERKMPMPSKRRSVLVQSSVEACTPPDTSSASEDEGSLRRQGRLATSTPYQGHSHPAIEHWFNRVIQGSSTSSSASSTSSHPGGRSFPNTTLRLRLTGDLLTPITPLTADNHSTPPDVTGLSERSSRHTERPQVASVRAVSRGYNHHTSVMETADGVAVNSRVSSKIQQLLNTLKRPKRPPLREFFVDDFEDSLICLVQEPDPNQPKPEGPQMTPLDGENLMVSKWPPSLPAALQRWGTTQPKSPCLTALDNAGKPVYTLTYGLKHDALCTRCTSLVINELSRLQVALVFPNNDPVMFMVAFYGCLLAELVPVPIEVPLTRKDAGSQQIGFLLGSCGVTLALTTDACQKGLPKAQTGEVATFKGWPRLLWFVTDGKHVVKPPKDWHPPVRDASNDIAYIEYKTSKEGSTMGVTVSHSAMLTHCHTLTQACGYTEGESITNVLDFKREAGLWHGVLTSVMNRMHVVSIPYSLMKVNPLSWIQKVHMYKGSISSCDAFLNVFQARGLRPEVICPCASSSEAMTVAIRRPPEMDVPPPGKAVLSMSGLSHSVIRVDTEEKLSVLTVQDVGQVMPGAVVCVVKVEGTPYLCQTDEVGEICVSSASTGVAYFGLPGMTKNIFETVPLLSSGVPISDRPFTRTSLLGFVGPDSLVFVVGKMDGLMVVSGRRHNADDVVATALAVEPMKFVYRGRIAVFSVSVLHDERIVVVAEQRPDASEEDSFQWMSRVLQAIDSIHQVGVYCLALVPANTLPKAPLGGIHISETKQRFLEGALHPCNVLMCPHTCVTNLPKPRQKQPEVGPASMIVGNLVAGKRIAQACGRDVAQLEDNDQAYVLQWRAQATPDHPLFVVLNAKGTVASTASCLQLHKRAERVAAALMGRLNTGDHVALVYPPGIDLIATFYGCLFAGCVPVTVRPPHPQNLATTLPTVKMIVEVSKSVCILTTQGIMKLLKSKEAAAAVDIKSWPTVLDTDDLPRKKSPQIYKPPTPEMLAYLDFSVSTTGILAGVKMSHAATSALCRSIKLQCELYPSRQIALCLDPYCGLGFALWCLCSVYSGHQSILVPPLELESNASLWLAAVSQYKVRVTFCSYSVMEMCTKGLGAQTEALRLRNVNLSCVRTCMVVAEERPRISLTQSFSKIFKDLGLSPRAVSTTFGCRVNVAICLQGTAGPDPTTVYVDMRALRHDRVRLVERGSPHSLPLMESGKILPGVKVIIANPETKGPLGDSHLGEVWVSSPHNATGYYTVYGEEALHADHFNTKLSFGDTQSVWARTGYLGFLRRTELTDASGERHDALYVVGSLDETLELRGMRYHPIDIETSVIRSHKSIAECAVFTWTNLLVVVVELEGSEQEALDLVALVTNVVLEEHYLIVGVVVVVDPGVIPINSRGEKQRMHLRDGFLADQLDPIYVAYNM</sequence>
<feature type="region of interest" description="Disordered" evidence="3">
    <location>
        <begin position="206"/>
        <end position="236"/>
    </location>
</feature>
<reference evidence="6" key="3">
    <citation type="submission" date="2025-09" db="UniProtKB">
        <authorList>
            <consortium name="Ensembl"/>
        </authorList>
    </citation>
    <scope>IDENTIFICATION</scope>
</reference>
<keyword evidence="4" id="KW-0732">Signal</keyword>
<reference evidence="6" key="2">
    <citation type="submission" date="2025-08" db="UniProtKB">
        <authorList>
            <consortium name="Ensembl"/>
        </authorList>
    </citation>
    <scope>IDENTIFICATION</scope>
</reference>
<name>A0A674MWQ8_TAKRU</name>
<dbReference type="Ensembl" id="ENSTRUT00000070315.1">
    <property type="protein sequence ID" value="ENSTRUP00000065561.1"/>
    <property type="gene ID" value="ENSTRUG00000012903.3"/>
</dbReference>
<dbReference type="Pfam" id="PF23024">
    <property type="entry name" value="AMP-dom_DIP2-like"/>
    <property type="match status" value="1"/>
</dbReference>
<dbReference type="InterPro" id="IPR025110">
    <property type="entry name" value="AMP-bd_C"/>
</dbReference>
<dbReference type="PROSITE" id="PS51912">
    <property type="entry name" value="DMAP1_BIND"/>
    <property type="match status" value="1"/>
</dbReference>
<dbReference type="GO" id="GO:0009986">
    <property type="term" value="C:cell surface"/>
    <property type="evidence" value="ECO:0007669"/>
    <property type="project" value="TreeGrafter"/>
</dbReference>
<dbReference type="FunFam" id="3.30.300.30:FF:000003">
    <property type="entry name" value="DIP2 disco-interacting protein 2 homolog A"/>
    <property type="match status" value="1"/>
</dbReference>
<organism evidence="6 7">
    <name type="scientific">Takifugu rubripes</name>
    <name type="common">Japanese pufferfish</name>
    <name type="synonym">Fugu rubripes</name>
    <dbReference type="NCBI Taxonomy" id="31033"/>
    <lineage>
        <taxon>Eukaryota</taxon>
        <taxon>Metazoa</taxon>
        <taxon>Chordata</taxon>
        <taxon>Craniata</taxon>
        <taxon>Vertebrata</taxon>
        <taxon>Euteleostomi</taxon>
        <taxon>Actinopterygii</taxon>
        <taxon>Neopterygii</taxon>
        <taxon>Teleostei</taxon>
        <taxon>Neoteleostei</taxon>
        <taxon>Acanthomorphata</taxon>
        <taxon>Eupercaria</taxon>
        <taxon>Tetraodontiformes</taxon>
        <taxon>Tetradontoidea</taxon>
        <taxon>Tetraodontidae</taxon>
        <taxon>Takifugu</taxon>
    </lineage>
</organism>
<evidence type="ECO:0000256" key="3">
    <source>
        <dbReference type="SAM" id="MobiDB-lite"/>
    </source>
</evidence>
<dbReference type="Gene3D" id="3.30.300.30">
    <property type="match status" value="2"/>
</dbReference>
<dbReference type="SMART" id="SM01137">
    <property type="entry name" value="DMAP_binding"/>
    <property type="match status" value="1"/>
</dbReference>
<dbReference type="InterPro" id="IPR000873">
    <property type="entry name" value="AMP-dep_synth/lig_dom"/>
</dbReference>
<dbReference type="InterPro" id="IPR010506">
    <property type="entry name" value="DMAP1-bd"/>
</dbReference>
<dbReference type="FunFam" id="3.30.300.30:FF:000001">
    <property type="entry name" value="DIP2 disco-interacting protein 2 homolog C"/>
    <property type="match status" value="1"/>
</dbReference>
<dbReference type="Pfam" id="PF00501">
    <property type="entry name" value="AMP-binding"/>
    <property type="match status" value="2"/>
</dbReference>
<dbReference type="GeneTree" id="ENSGT00950000182997"/>
<protein>
    <submittedName>
        <fullName evidence="6">Disco interacting A</fullName>
    </submittedName>
</protein>
<dbReference type="Proteomes" id="UP000005226">
    <property type="component" value="Chromosome 1"/>
</dbReference>
<evidence type="ECO:0000259" key="5">
    <source>
        <dbReference type="PROSITE" id="PS51912"/>
    </source>
</evidence>